<accession>A0A0G0KAW6</accession>
<dbReference type="Pfam" id="PF03592">
    <property type="entry name" value="Terminase_2"/>
    <property type="match status" value="1"/>
</dbReference>
<dbReference type="EMBL" id="LBTR01000003">
    <property type="protein sequence ID" value="KKQ46269.1"/>
    <property type="molecule type" value="Genomic_DNA"/>
</dbReference>
<evidence type="ECO:0000313" key="1">
    <source>
        <dbReference type="EMBL" id="KKQ46269.1"/>
    </source>
</evidence>
<organism evidence="1 2">
    <name type="scientific">Candidatus Woesebacteria bacterium GW2011_GWA1_37_8</name>
    <dbReference type="NCBI Taxonomy" id="1618546"/>
    <lineage>
        <taxon>Bacteria</taxon>
        <taxon>Candidatus Woeseibacteriota</taxon>
    </lineage>
</organism>
<proteinExistence type="predicted"/>
<evidence type="ECO:0008006" key="3">
    <source>
        <dbReference type="Google" id="ProtNLM"/>
    </source>
</evidence>
<reference evidence="1 2" key="1">
    <citation type="journal article" date="2015" name="Nature">
        <title>rRNA introns, odd ribosomes, and small enigmatic genomes across a large radiation of phyla.</title>
        <authorList>
            <person name="Brown C.T."/>
            <person name="Hug L.A."/>
            <person name="Thomas B.C."/>
            <person name="Sharon I."/>
            <person name="Castelle C.J."/>
            <person name="Singh A."/>
            <person name="Wilkins M.J."/>
            <person name="Williams K.H."/>
            <person name="Banfield J.F."/>
        </authorList>
    </citation>
    <scope>NUCLEOTIDE SEQUENCE [LARGE SCALE GENOMIC DNA]</scope>
</reference>
<dbReference type="Proteomes" id="UP000034603">
    <property type="component" value="Unassembled WGS sequence"/>
</dbReference>
<name>A0A0G0KAW6_9BACT</name>
<comment type="caution">
    <text evidence="1">The sequence shown here is derived from an EMBL/GenBank/DDBJ whole genome shotgun (WGS) entry which is preliminary data.</text>
</comment>
<dbReference type="InterPro" id="IPR038713">
    <property type="entry name" value="Terminase_Gp1_N_sf"/>
</dbReference>
<dbReference type="Gene3D" id="1.10.10.1400">
    <property type="entry name" value="Terminase, small subunit, N-terminal DNA-binding domain, HTH motif"/>
    <property type="match status" value="1"/>
</dbReference>
<sequence>MVKPRERIFIKAFINNGGNGVQAAKEAYPNQSYGSLRVTAHRLLTNANIHQEIEDVINSGSLSDEFLVRRLRQIIEKPKEGDGIALNSISLVGKWKGYDASKKKFEIQPPPLPPDQIDAILKRMRELVK</sequence>
<protein>
    <recommendedName>
        <fullName evidence="3">Terminase small subunit</fullName>
    </recommendedName>
</protein>
<dbReference type="GO" id="GO:0051276">
    <property type="term" value="P:chromosome organization"/>
    <property type="evidence" value="ECO:0007669"/>
    <property type="project" value="InterPro"/>
</dbReference>
<evidence type="ECO:0000313" key="2">
    <source>
        <dbReference type="Proteomes" id="UP000034603"/>
    </source>
</evidence>
<dbReference type="InterPro" id="IPR005335">
    <property type="entry name" value="Terminase_ssu"/>
</dbReference>
<gene>
    <name evidence="1" type="ORF">US62_C0003G0018</name>
</gene>
<dbReference type="AlphaFoldDB" id="A0A0G0KAW6"/>